<accession>A0ACC1IPE1</accession>
<proteinExistence type="predicted"/>
<dbReference type="Proteomes" id="UP001150581">
    <property type="component" value="Unassembled WGS sequence"/>
</dbReference>
<keyword evidence="2" id="KW-1185">Reference proteome</keyword>
<organism evidence="1 2">
    <name type="scientific">Kickxella alabastrina</name>
    <dbReference type="NCBI Taxonomy" id="61397"/>
    <lineage>
        <taxon>Eukaryota</taxon>
        <taxon>Fungi</taxon>
        <taxon>Fungi incertae sedis</taxon>
        <taxon>Zoopagomycota</taxon>
        <taxon>Kickxellomycotina</taxon>
        <taxon>Kickxellomycetes</taxon>
        <taxon>Kickxellales</taxon>
        <taxon>Kickxellaceae</taxon>
        <taxon>Kickxella</taxon>
    </lineage>
</organism>
<evidence type="ECO:0000313" key="1">
    <source>
        <dbReference type="EMBL" id="KAJ1898297.1"/>
    </source>
</evidence>
<gene>
    <name evidence="1" type="ORF">LPJ66_002844</name>
</gene>
<protein>
    <submittedName>
        <fullName evidence="1">Uncharacterized protein</fullName>
    </submittedName>
</protein>
<sequence>MSVLCQCYKLRYPENGFAHETSRAILHYGGYACWDEPFSSAEDEYCVTFDDETTLTIFKTDNSQVIINGIFGIESYLAALYNLSEKHNPVIIGQQAQLRHEIDSLFKMGCSVKYCNEEHRETTEFEFKQFAKQFIEAHSLVLWRNGLRGFYFDTSPTYVDVALMTTIKRLMIILAPISEELYKLIGPEEAPELHKVVRAVAALPKIKEYAKTLDDALEVDMEKLVEKAKEVEEVEEVEELEKNNKADPDCNSVEDK</sequence>
<name>A0ACC1IPE1_9FUNG</name>
<comment type="caution">
    <text evidence="1">The sequence shown here is derived from an EMBL/GenBank/DDBJ whole genome shotgun (WGS) entry which is preliminary data.</text>
</comment>
<evidence type="ECO:0000313" key="2">
    <source>
        <dbReference type="Proteomes" id="UP001150581"/>
    </source>
</evidence>
<reference evidence="1" key="1">
    <citation type="submission" date="2022-07" db="EMBL/GenBank/DDBJ databases">
        <title>Phylogenomic reconstructions and comparative analyses of Kickxellomycotina fungi.</title>
        <authorList>
            <person name="Reynolds N.K."/>
            <person name="Stajich J.E."/>
            <person name="Barry K."/>
            <person name="Grigoriev I.V."/>
            <person name="Crous P."/>
            <person name="Smith M.E."/>
        </authorList>
    </citation>
    <scope>NUCLEOTIDE SEQUENCE</scope>
    <source>
        <strain evidence="1">Benny 63K</strain>
    </source>
</reference>
<dbReference type="EMBL" id="JANBPG010000250">
    <property type="protein sequence ID" value="KAJ1898297.1"/>
    <property type="molecule type" value="Genomic_DNA"/>
</dbReference>